<dbReference type="EMBL" id="GBRH01259468">
    <property type="protein sequence ID" value="JAD38427.1"/>
    <property type="molecule type" value="Transcribed_RNA"/>
</dbReference>
<dbReference type="AlphaFoldDB" id="A0A0A8ZUC3"/>
<protein>
    <submittedName>
        <fullName evidence="1">Uncharacterized protein</fullName>
    </submittedName>
</protein>
<reference evidence="1" key="1">
    <citation type="submission" date="2014-09" db="EMBL/GenBank/DDBJ databases">
        <authorList>
            <person name="Magalhaes I.L.F."/>
            <person name="Oliveira U."/>
            <person name="Santos F.R."/>
            <person name="Vidigal T.H.D.A."/>
            <person name="Brescovit A.D."/>
            <person name="Santos A.J."/>
        </authorList>
    </citation>
    <scope>NUCLEOTIDE SEQUENCE</scope>
    <source>
        <tissue evidence="1">Shoot tissue taken approximately 20 cm above the soil surface</tissue>
    </source>
</reference>
<reference evidence="1" key="2">
    <citation type="journal article" date="2015" name="Data Brief">
        <title>Shoot transcriptome of the giant reed, Arundo donax.</title>
        <authorList>
            <person name="Barrero R.A."/>
            <person name="Guerrero F.D."/>
            <person name="Moolhuijzen P."/>
            <person name="Goolsby J.A."/>
            <person name="Tidwell J."/>
            <person name="Bellgard S.E."/>
            <person name="Bellgard M.I."/>
        </authorList>
    </citation>
    <scope>NUCLEOTIDE SEQUENCE</scope>
    <source>
        <tissue evidence="1">Shoot tissue taken approximately 20 cm above the soil surface</tissue>
    </source>
</reference>
<proteinExistence type="predicted"/>
<evidence type="ECO:0000313" key="1">
    <source>
        <dbReference type="EMBL" id="JAD38427.1"/>
    </source>
</evidence>
<sequence length="19" mass="2209">MIQPWEHALPLTGKEAKMK</sequence>
<accession>A0A0A8ZUC3</accession>
<name>A0A0A8ZUC3_ARUDO</name>
<organism evidence="1">
    <name type="scientific">Arundo donax</name>
    <name type="common">Giant reed</name>
    <name type="synonym">Donax arundinaceus</name>
    <dbReference type="NCBI Taxonomy" id="35708"/>
    <lineage>
        <taxon>Eukaryota</taxon>
        <taxon>Viridiplantae</taxon>
        <taxon>Streptophyta</taxon>
        <taxon>Embryophyta</taxon>
        <taxon>Tracheophyta</taxon>
        <taxon>Spermatophyta</taxon>
        <taxon>Magnoliopsida</taxon>
        <taxon>Liliopsida</taxon>
        <taxon>Poales</taxon>
        <taxon>Poaceae</taxon>
        <taxon>PACMAD clade</taxon>
        <taxon>Arundinoideae</taxon>
        <taxon>Arundineae</taxon>
        <taxon>Arundo</taxon>
    </lineage>
</organism>